<evidence type="ECO:0000313" key="7">
    <source>
        <dbReference type="EMBL" id="SMO37303.1"/>
    </source>
</evidence>
<dbReference type="Proteomes" id="UP000315971">
    <property type="component" value="Unassembled WGS sequence"/>
</dbReference>
<dbReference type="GO" id="GO:0015934">
    <property type="term" value="C:large ribosomal subunit"/>
    <property type="evidence" value="ECO:0007669"/>
    <property type="project" value="InterPro"/>
</dbReference>
<dbReference type="NCBIfam" id="TIGR01031">
    <property type="entry name" value="rpmF_bact"/>
    <property type="match status" value="1"/>
</dbReference>
<comment type="similarity">
    <text evidence="1 5">Belongs to the bacterial ribosomal protein bL32 family.</text>
</comment>
<protein>
    <recommendedName>
        <fullName evidence="4 5">Large ribosomal subunit protein bL32</fullName>
    </recommendedName>
</protein>
<sequence>MPNPKRKLSKSRRDKRRTHYKAEPTPLFVCKTTGAVHLPHRAYTVDGNLYYRGKLIVENTAQA</sequence>
<evidence type="ECO:0000256" key="1">
    <source>
        <dbReference type="ARBA" id="ARBA00008560"/>
    </source>
</evidence>
<keyword evidence="2 5" id="KW-0689">Ribosomal protein</keyword>
<dbReference type="InterPro" id="IPR044957">
    <property type="entry name" value="Ribosomal_bL32_bact"/>
</dbReference>
<accession>A0A521AR36</accession>
<dbReference type="InterPro" id="IPR002677">
    <property type="entry name" value="Ribosomal_bL32"/>
</dbReference>
<dbReference type="GO" id="GO:0003735">
    <property type="term" value="F:structural constituent of ribosome"/>
    <property type="evidence" value="ECO:0007669"/>
    <property type="project" value="InterPro"/>
</dbReference>
<evidence type="ECO:0000256" key="3">
    <source>
        <dbReference type="ARBA" id="ARBA00023274"/>
    </source>
</evidence>
<feature type="region of interest" description="Disordered" evidence="6">
    <location>
        <begin position="1"/>
        <end position="23"/>
    </location>
</feature>
<evidence type="ECO:0000256" key="6">
    <source>
        <dbReference type="SAM" id="MobiDB-lite"/>
    </source>
</evidence>
<dbReference type="AlphaFoldDB" id="A0A521AR36"/>
<feature type="compositionally biased region" description="Basic residues" evidence="6">
    <location>
        <begin position="1"/>
        <end position="19"/>
    </location>
</feature>
<keyword evidence="3 5" id="KW-0687">Ribonucleoprotein</keyword>
<organism evidence="7 8">
    <name type="scientific">Solitalea koreensis</name>
    <dbReference type="NCBI Taxonomy" id="543615"/>
    <lineage>
        <taxon>Bacteria</taxon>
        <taxon>Pseudomonadati</taxon>
        <taxon>Bacteroidota</taxon>
        <taxon>Sphingobacteriia</taxon>
        <taxon>Sphingobacteriales</taxon>
        <taxon>Sphingobacteriaceae</taxon>
        <taxon>Solitalea</taxon>
    </lineage>
</organism>
<proteinExistence type="inferred from homology"/>
<dbReference type="HAMAP" id="MF_00340">
    <property type="entry name" value="Ribosomal_bL32"/>
    <property type="match status" value="1"/>
</dbReference>
<dbReference type="Pfam" id="PF01783">
    <property type="entry name" value="Ribosomal_L32p"/>
    <property type="match status" value="1"/>
</dbReference>
<reference evidence="7 8" key="1">
    <citation type="submission" date="2017-05" db="EMBL/GenBank/DDBJ databases">
        <authorList>
            <person name="Varghese N."/>
            <person name="Submissions S."/>
        </authorList>
    </citation>
    <scope>NUCLEOTIDE SEQUENCE [LARGE SCALE GENOMIC DNA]</scope>
    <source>
        <strain evidence="7 8">DSM 21342</strain>
    </source>
</reference>
<evidence type="ECO:0000256" key="5">
    <source>
        <dbReference type="HAMAP-Rule" id="MF_00340"/>
    </source>
</evidence>
<dbReference type="SUPFAM" id="SSF57829">
    <property type="entry name" value="Zn-binding ribosomal proteins"/>
    <property type="match status" value="1"/>
</dbReference>
<dbReference type="InterPro" id="IPR011332">
    <property type="entry name" value="Ribosomal_zn-bd"/>
</dbReference>
<keyword evidence="8" id="KW-1185">Reference proteome</keyword>
<dbReference type="OrthoDB" id="9812874at2"/>
<evidence type="ECO:0000313" key="8">
    <source>
        <dbReference type="Proteomes" id="UP000315971"/>
    </source>
</evidence>
<evidence type="ECO:0000256" key="2">
    <source>
        <dbReference type="ARBA" id="ARBA00022980"/>
    </source>
</evidence>
<dbReference type="EMBL" id="FXSZ01000001">
    <property type="protein sequence ID" value="SMO37303.1"/>
    <property type="molecule type" value="Genomic_DNA"/>
</dbReference>
<evidence type="ECO:0000256" key="4">
    <source>
        <dbReference type="ARBA" id="ARBA00035178"/>
    </source>
</evidence>
<name>A0A521AR36_9SPHI</name>
<dbReference type="PANTHER" id="PTHR35534:SF1">
    <property type="entry name" value="LARGE RIBOSOMAL SUBUNIT PROTEIN BL32"/>
    <property type="match status" value="1"/>
</dbReference>
<dbReference type="RefSeq" id="WP_142600914.1">
    <property type="nucleotide sequence ID" value="NZ_FXSZ01000001.1"/>
</dbReference>
<dbReference type="GO" id="GO:0006412">
    <property type="term" value="P:translation"/>
    <property type="evidence" value="ECO:0007669"/>
    <property type="project" value="UniProtKB-UniRule"/>
</dbReference>
<dbReference type="PANTHER" id="PTHR35534">
    <property type="entry name" value="50S RIBOSOMAL PROTEIN L32"/>
    <property type="match status" value="1"/>
</dbReference>
<gene>
    <name evidence="5" type="primary">rpmF</name>
    <name evidence="7" type="ORF">SAMN06265350_101342</name>
</gene>